<name>A0A5B7CMR6_PORTR</name>
<dbReference type="Proteomes" id="UP000324222">
    <property type="component" value="Unassembled WGS sequence"/>
</dbReference>
<organism evidence="2 3">
    <name type="scientific">Portunus trituberculatus</name>
    <name type="common">Swimming crab</name>
    <name type="synonym">Neptunus trituberculatus</name>
    <dbReference type="NCBI Taxonomy" id="210409"/>
    <lineage>
        <taxon>Eukaryota</taxon>
        <taxon>Metazoa</taxon>
        <taxon>Ecdysozoa</taxon>
        <taxon>Arthropoda</taxon>
        <taxon>Crustacea</taxon>
        <taxon>Multicrustacea</taxon>
        <taxon>Malacostraca</taxon>
        <taxon>Eumalacostraca</taxon>
        <taxon>Eucarida</taxon>
        <taxon>Decapoda</taxon>
        <taxon>Pleocyemata</taxon>
        <taxon>Brachyura</taxon>
        <taxon>Eubrachyura</taxon>
        <taxon>Portunoidea</taxon>
        <taxon>Portunidae</taxon>
        <taxon>Portuninae</taxon>
        <taxon>Portunus</taxon>
    </lineage>
</organism>
<keyword evidence="1" id="KW-0812">Transmembrane</keyword>
<accession>A0A5B7CMR6</accession>
<keyword evidence="1" id="KW-0472">Membrane</keyword>
<feature type="transmembrane region" description="Helical" evidence="1">
    <location>
        <begin position="49"/>
        <end position="68"/>
    </location>
</feature>
<gene>
    <name evidence="2" type="ORF">E2C01_002659</name>
</gene>
<evidence type="ECO:0000313" key="2">
    <source>
        <dbReference type="EMBL" id="MPC10034.1"/>
    </source>
</evidence>
<proteinExistence type="predicted"/>
<protein>
    <submittedName>
        <fullName evidence="2">Uncharacterized protein</fullName>
    </submittedName>
</protein>
<dbReference type="AlphaFoldDB" id="A0A5B7CMR6"/>
<reference evidence="2 3" key="1">
    <citation type="submission" date="2019-05" db="EMBL/GenBank/DDBJ databases">
        <title>Another draft genome of Portunus trituberculatus and its Hox gene families provides insights of decapod evolution.</title>
        <authorList>
            <person name="Jeong J.-H."/>
            <person name="Song I."/>
            <person name="Kim S."/>
            <person name="Choi T."/>
            <person name="Kim D."/>
            <person name="Ryu S."/>
            <person name="Kim W."/>
        </authorList>
    </citation>
    <scope>NUCLEOTIDE SEQUENCE [LARGE SCALE GENOMIC DNA]</scope>
    <source>
        <tissue evidence="2">Muscle</tissue>
    </source>
</reference>
<comment type="caution">
    <text evidence="2">The sequence shown here is derived from an EMBL/GenBank/DDBJ whole genome shotgun (WGS) entry which is preliminary data.</text>
</comment>
<evidence type="ECO:0000313" key="3">
    <source>
        <dbReference type="Proteomes" id="UP000324222"/>
    </source>
</evidence>
<keyword evidence="1" id="KW-1133">Transmembrane helix</keyword>
<keyword evidence="3" id="KW-1185">Reference proteome</keyword>
<evidence type="ECO:0000256" key="1">
    <source>
        <dbReference type="SAM" id="Phobius"/>
    </source>
</evidence>
<sequence>MGLQGRPFGPSRLATKCQVATGGSCSLPEYLGWRVREQRAVWSVQGKSFLLIIITIIFTIFIIIIVAAR</sequence>
<dbReference type="EMBL" id="VSRR010000097">
    <property type="protein sequence ID" value="MPC10034.1"/>
    <property type="molecule type" value="Genomic_DNA"/>
</dbReference>